<keyword evidence="2" id="KW-1133">Transmembrane helix</keyword>
<proteinExistence type="predicted"/>
<evidence type="ECO:0000313" key="5">
    <source>
        <dbReference type="Proteomes" id="UP000544095"/>
    </source>
</evidence>
<sequence length="309" mass="33816">MANVLLLPALSASRVLLLAGATTLSLVLSDPQLEPQEILAKLVPARRPVHVIKVPQRPVHTVEIFNGAPPAANKPSIDPKPKGWWWGWPTGCMAALAKGAASLKKALATAIPLAKPYLPYVAGGAIVIVFIGGAYYYMYCYSPSSPNPASQPSENTSSSTPRASQGGPRGPDGPDEPPSDDEDSADEGPSTKQRDPRIPKKMMRDILKNSGPAIFKKMQQKLTVDKMGEIWHDPKNNFRIDAGSVVSSDPRFKTWNLQICKNPPARAVKKLLRTFGKRDTQGKLLWHRWNVENPPNYDAWVKSIMGLFP</sequence>
<evidence type="ECO:0000313" key="4">
    <source>
        <dbReference type="EMBL" id="KAF5590635.1"/>
    </source>
</evidence>
<comment type="caution">
    <text evidence="4">The sequence shown here is derived from an EMBL/GenBank/DDBJ whole genome shotgun (WGS) entry which is preliminary data.</text>
</comment>
<dbReference type="Proteomes" id="UP000544095">
    <property type="component" value="Unassembled WGS sequence"/>
</dbReference>
<reference evidence="4 5" key="1">
    <citation type="submission" date="2020-05" db="EMBL/GenBank/DDBJ databases">
        <title>Identification and distribution of gene clusters putatively required for synthesis of sphingolipid metabolism inhibitors in phylogenetically diverse species of the filamentous fungus Fusarium.</title>
        <authorList>
            <person name="Kim H.-S."/>
            <person name="Busman M."/>
            <person name="Brown D.W."/>
            <person name="Divon H."/>
            <person name="Uhlig S."/>
            <person name="Proctor R.H."/>
        </authorList>
    </citation>
    <scope>NUCLEOTIDE SEQUENCE [LARGE SCALE GENOMIC DNA]</scope>
    <source>
        <strain evidence="4 5">NRRL 25211</strain>
    </source>
</reference>
<keyword evidence="3" id="KW-0732">Signal</keyword>
<keyword evidence="5" id="KW-1185">Reference proteome</keyword>
<keyword evidence="2" id="KW-0812">Transmembrane</keyword>
<feature type="chain" id="PRO_5034138155" evidence="3">
    <location>
        <begin position="30"/>
        <end position="309"/>
    </location>
</feature>
<feature type="region of interest" description="Disordered" evidence="1">
    <location>
        <begin position="147"/>
        <end position="201"/>
    </location>
</feature>
<feature type="compositionally biased region" description="Basic and acidic residues" evidence="1">
    <location>
        <begin position="192"/>
        <end position="201"/>
    </location>
</feature>
<organism evidence="4 5">
    <name type="scientific">Fusarium pseudoanthophilum</name>
    <dbReference type="NCBI Taxonomy" id="48495"/>
    <lineage>
        <taxon>Eukaryota</taxon>
        <taxon>Fungi</taxon>
        <taxon>Dikarya</taxon>
        <taxon>Ascomycota</taxon>
        <taxon>Pezizomycotina</taxon>
        <taxon>Sordariomycetes</taxon>
        <taxon>Hypocreomycetidae</taxon>
        <taxon>Hypocreales</taxon>
        <taxon>Nectriaceae</taxon>
        <taxon>Fusarium</taxon>
        <taxon>Fusarium fujikuroi species complex</taxon>
    </lineage>
</organism>
<name>A0A8H5P6J7_9HYPO</name>
<gene>
    <name evidence="4" type="ORF">FPANT_5953</name>
</gene>
<accession>A0A8H5P6J7</accession>
<protein>
    <submittedName>
        <fullName evidence="4">Uncharacterized protein</fullName>
    </submittedName>
</protein>
<evidence type="ECO:0000256" key="3">
    <source>
        <dbReference type="SAM" id="SignalP"/>
    </source>
</evidence>
<keyword evidence="2" id="KW-0472">Membrane</keyword>
<feature type="compositionally biased region" description="Polar residues" evidence="1">
    <location>
        <begin position="154"/>
        <end position="163"/>
    </location>
</feature>
<dbReference type="EMBL" id="JAAOAR010000287">
    <property type="protein sequence ID" value="KAF5590635.1"/>
    <property type="molecule type" value="Genomic_DNA"/>
</dbReference>
<feature type="transmembrane region" description="Helical" evidence="2">
    <location>
        <begin position="117"/>
        <end position="138"/>
    </location>
</feature>
<feature type="signal peptide" evidence="3">
    <location>
        <begin position="1"/>
        <end position="29"/>
    </location>
</feature>
<feature type="compositionally biased region" description="Acidic residues" evidence="1">
    <location>
        <begin position="173"/>
        <end position="186"/>
    </location>
</feature>
<dbReference type="AlphaFoldDB" id="A0A8H5P6J7"/>
<evidence type="ECO:0000256" key="1">
    <source>
        <dbReference type="SAM" id="MobiDB-lite"/>
    </source>
</evidence>
<evidence type="ECO:0000256" key="2">
    <source>
        <dbReference type="SAM" id="Phobius"/>
    </source>
</evidence>